<dbReference type="NCBIfam" id="TIGR00268">
    <property type="entry name" value="ATP-dependent sacrificial sulfur transferase LarE"/>
    <property type="match status" value="1"/>
</dbReference>
<dbReference type="GO" id="GO:0016783">
    <property type="term" value="F:sulfurtransferase activity"/>
    <property type="evidence" value="ECO:0007669"/>
    <property type="project" value="InterPro"/>
</dbReference>
<name>R8W6K1_9FIRM</name>
<gene>
    <name evidence="2" type="ORF">HMPREF1526_01828</name>
</gene>
<keyword evidence="3" id="KW-1185">Reference proteome</keyword>
<feature type="active site" description="Nucleophile and sulfur donor" evidence="1">
    <location>
        <position position="190"/>
    </location>
</feature>
<dbReference type="PATRIC" id="fig|1203606.4.peg.1779"/>
<dbReference type="Gene3D" id="3.40.50.620">
    <property type="entry name" value="HUPs"/>
    <property type="match status" value="1"/>
</dbReference>
<sequence>MKEAWAQSNREQMPFVFYERVIFMTLQAFFTQYPRAAVAFSGGVDSAFVLWAAKKYGCDVRAYYVHSAFQPAFELEDAKKLAEQLDIPMTVIEVDILSVPKAVENGADRCYHCKHALFTTLWERVRADGYTVLLDGTNASDDASDRPGMRALKELSVLSPLRLCGVTKAQVREQSRQADLFTWDKPAYACLATRVPTGTPITQDKLTKIERAEQALAELGFTDFRVRLAGNTARLEMTAAQLAQAAARYEQIIAALGADFDAVVLDLTPRRASR</sequence>
<dbReference type="Proteomes" id="UP000013981">
    <property type="component" value="Unassembled WGS sequence"/>
</dbReference>
<dbReference type="InterPro" id="IPR005232">
    <property type="entry name" value="LarE"/>
</dbReference>
<dbReference type="HOGENOM" id="CLU_061181_0_2_9"/>
<protein>
    <submittedName>
        <fullName evidence="2">TIGR00268 family protein</fullName>
    </submittedName>
</protein>
<dbReference type="PANTHER" id="PTHR43169">
    <property type="entry name" value="EXSB FAMILY PROTEIN"/>
    <property type="match status" value="1"/>
</dbReference>
<evidence type="ECO:0000313" key="2">
    <source>
        <dbReference type="EMBL" id="EOQ38787.1"/>
    </source>
</evidence>
<dbReference type="eggNOG" id="COG1606">
    <property type="taxonomic scope" value="Bacteria"/>
</dbReference>
<proteinExistence type="predicted"/>
<reference evidence="2 3" key="1">
    <citation type="submission" date="2013-01" db="EMBL/GenBank/DDBJ databases">
        <title>The Genome Sequence of Butyricicoccus pullicaecorum 1.2.</title>
        <authorList>
            <consortium name="The Broad Institute Genome Sequencing Platform"/>
            <person name="Earl A."/>
            <person name="Ward D."/>
            <person name="Feldgarden M."/>
            <person name="Gevers D."/>
            <person name="Van Immerseel F."/>
            <person name="Eeckhaut V."/>
            <person name="Walker B."/>
            <person name="Young S.K."/>
            <person name="Zeng Q."/>
            <person name="Gargeya S."/>
            <person name="Fitzgerald M."/>
            <person name="Haas B."/>
            <person name="Abouelleil A."/>
            <person name="Alvarado L."/>
            <person name="Arachchi H.M."/>
            <person name="Berlin A.M."/>
            <person name="Chapman S.B."/>
            <person name="Dewar J."/>
            <person name="Goldberg J."/>
            <person name="Griggs A."/>
            <person name="Gujja S."/>
            <person name="Hansen M."/>
            <person name="Howarth C."/>
            <person name="Imamovic A."/>
            <person name="Larimer J."/>
            <person name="McCowan C."/>
            <person name="Murphy C."/>
            <person name="Neiman D."/>
            <person name="Pearson M."/>
            <person name="Priest M."/>
            <person name="Roberts A."/>
            <person name="Saif S."/>
            <person name="Shea T."/>
            <person name="Sisk P."/>
            <person name="Sykes S."/>
            <person name="Wortman J."/>
            <person name="Nusbaum C."/>
            <person name="Birren B."/>
        </authorList>
    </citation>
    <scope>NUCLEOTIDE SEQUENCE [LARGE SCALE GENOMIC DNA]</scope>
    <source>
        <strain evidence="2 3">1.2</strain>
    </source>
</reference>
<dbReference type="PANTHER" id="PTHR43169:SF2">
    <property type="entry name" value="NAD_GMP SYNTHASE DOMAIN-CONTAINING PROTEIN"/>
    <property type="match status" value="1"/>
</dbReference>
<dbReference type="InterPro" id="IPR014729">
    <property type="entry name" value="Rossmann-like_a/b/a_fold"/>
</dbReference>
<organism evidence="2 3">
    <name type="scientific">Butyricicoccus pullicaecorum 1.2</name>
    <dbReference type="NCBI Taxonomy" id="1203606"/>
    <lineage>
        <taxon>Bacteria</taxon>
        <taxon>Bacillati</taxon>
        <taxon>Bacillota</taxon>
        <taxon>Clostridia</taxon>
        <taxon>Eubacteriales</taxon>
        <taxon>Butyricicoccaceae</taxon>
        <taxon>Butyricicoccus</taxon>
    </lineage>
</organism>
<comment type="caution">
    <text evidence="2">The sequence shown here is derived from an EMBL/GenBank/DDBJ whole genome shotgun (WGS) entry which is preliminary data.</text>
</comment>
<dbReference type="Pfam" id="PF06508">
    <property type="entry name" value="QueC"/>
    <property type="match status" value="1"/>
</dbReference>
<dbReference type="CDD" id="cd01990">
    <property type="entry name" value="LarE-like"/>
    <property type="match status" value="1"/>
</dbReference>
<dbReference type="AlphaFoldDB" id="R8W6K1"/>
<dbReference type="InterPro" id="IPR052188">
    <property type="entry name" value="Ni-pincer_cofactor_biosynth"/>
</dbReference>
<evidence type="ECO:0000256" key="1">
    <source>
        <dbReference type="PIRSR" id="PIRSR006661-1"/>
    </source>
</evidence>
<accession>R8W6K1</accession>
<dbReference type="PIRSF" id="PIRSF006661">
    <property type="entry name" value="PP-lp_UCP006661"/>
    <property type="match status" value="1"/>
</dbReference>
<dbReference type="EMBL" id="AQOB01000004">
    <property type="protein sequence ID" value="EOQ38787.1"/>
    <property type="molecule type" value="Genomic_DNA"/>
</dbReference>
<dbReference type="InterPro" id="IPR018317">
    <property type="entry name" value="QueC"/>
</dbReference>
<evidence type="ECO:0000313" key="3">
    <source>
        <dbReference type="Proteomes" id="UP000013981"/>
    </source>
</evidence>
<dbReference type="SUPFAM" id="SSF52402">
    <property type="entry name" value="Adenine nucleotide alpha hydrolases-like"/>
    <property type="match status" value="1"/>
</dbReference>